<dbReference type="EMBL" id="CAADRA010001082">
    <property type="protein sequence ID" value="VFT81540.1"/>
    <property type="molecule type" value="Genomic_DNA"/>
</dbReference>
<keyword evidence="3" id="KW-1185">Reference proteome</keyword>
<proteinExistence type="predicted"/>
<reference evidence="1" key="2">
    <citation type="submission" date="2019-06" db="EMBL/GenBank/DDBJ databases">
        <title>Genomics analysis of Aphanomyces spp. identifies a new class of oomycete effector associated with host adaptation.</title>
        <authorList>
            <person name="Gaulin E."/>
        </authorList>
    </citation>
    <scope>NUCLEOTIDE SEQUENCE</scope>
    <source>
        <strain evidence="1">CBS 578.67</strain>
    </source>
</reference>
<gene>
    <name evidence="2" type="primary">Aste57867_4429</name>
    <name evidence="1" type="ORF">As57867_004417</name>
    <name evidence="2" type="ORF">ASTE57867_4429</name>
</gene>
<accession>A0A485KFW3</accession>
<organism evidence="2 3">
    <name type="scientific">Aphanomyces stellatus</name>
    <dbReference type="NCBI Taxonomy" id="120398"/>
    <lineage>
        <taxon>Eukaryota</taxon>
        <taxon>Sar</taxon>
        <taxon>Stramenopiles</taxon>
        <taxon>Oomycota</taxon>
        <taxon>Saprolegniomycetes</taxon>
        <taxon>Saprolegniales</taxon>
        <taxon>Verrucalvaceae</taxon>
        <taxon>Aphanomyces</taxon>
    </lineage>
</organism>
<evidence type="ECO:0000313" key="3">
    <source>
        <dbReference type="Proteomes" id="UP000332933"/>
    </source>
</evidence>
<reference evidence="2 3" key="1">
    <citation type="submission" date="2019-03" db="EMBL/GenBank/DDBJ databases">
        <authorList>
            <person name="Gaulin E."/>
            <person name="Dumas B."/>
        </authorList>
    </citation>
    <scope>NUCLEOTIDE SEQUENCE [LARGE SCALE GENOMIC DNA]</scope>
    <source>
        <strain evidence="2">CBS 568.67</strain>
    </source>
</reference>
<protein>
    <submittedName>
        <fullName evidence="2">Aste57867_4429 protein</fullName>
    </submittedName>
</protein>
<evidence type="ECO:0000313" key="1">
    <source>
        <dbReference type="EMBL" id="KAF0713277.1"/>
    </source>
</evidence>
<evidence type="ECO:0000313" key="2">
    <source>
        <dbReference type="EMBL" id="VFT81540.1"/>
    </source>
</evidence>
<dbReference type="AlphaFoldDB" id="A0A485KFW3"/>
<dbReference type="Proteomes" id="UP000332933">
    <property type="component" value="Unassembled WGS sequence"/>
</dbReference>
<dbReference type="EMBL" id="VJMH01001082">
    <property type="protein sequence ID" value="KAF0713277.1"/>
    <property type="molecule type" value="Genomic_DNA"/>
</dbReference>
<sequence>MFLAPRHFLQQSRHARACSGQECSAPNLRGRVPYASTQGWLPMAQWLLAIEIPFAHEDKIAMLQEALNNAKRSGSRPHDGMVAHAIQSASSHPSCHRCTCPRVVNDQPFKTIDTTMHRDLRAAVFVGCRPIRVGVHVHSKLIESSDCTYAVHIVDTTTLNHSAILTLALKTRLLRRHRLHLQYYQVLTTQSLQSLQSWFDPDKQLTSNNYQGINYTTVNETQASLKDENGGYDELFSWFGDVGGSIFGVLGLLEIPTPLHILTKSSILCALVVISPQSCTSRYLETTEDSNPIHICLAPICSSKLQFRQMDSRYSSGLLDGLHLKLQTIM</sequence>
<name>A0A485KFW3_9STRA</name>